<evidence type="ECO:0000313" key="3">
    <source>
        <dbReference type="EnsemblFungi" id="EJT78354"/>
    </source>
</evidence>
<evidence type="ECO:0000313" key="2">
    <source>
        <dbReference type="EMBL" id="EJT78354.1"/>
    </source>
</evidence>
<dbReference type="Proteomes" id="UP000006039">
    <property type="component" value="Unassembled WGS sequence"/>
</dbReference>
<dbReference type="EMBL" id="GL385396">
    <property type="protein sequence ID" value="EJT78354.1"/>
    <property type="molecule type" value="Genomic_DNA"/>
</dbReference>
<name>J3NQ98_GAET3</name>
<feature type="region of interest" description="Disordered" evidence="1">
    <location>
        <begin position="285"/>
        <end position="312"/>
    </location>
</feature>
<dbReference type="RefSeq" id="XP_009219499.1">
    <property type="nucleotide sequence ID" value="XM_009221235.1"/>
</dbReference>
<proteinExistence type="predicted"/>
<gene>
    <name evidence="3" type="primary">20343913</name>
    <name evidence="2" type="ORF">GGTG_03455</name>
</gene>
<evidence type="ECO:0000313" key="4">
    <source>
        <dbReference type="Proteomes" id="UP000006039"/>
    </source>
</evidence>
<dbReference type="HOGENOM" id="CLU_891484_0_0_1"/>
<dbReference type="VEuPathDB" id="FungiDB:GGTG_03455"/>
<dbReference type="GeneID" id="20343913"/>
<reference evidence="2" key="2">
    <citation type="submission" date="2010-07" db="EMBL/GenBank/DDBJ databases">
        <authorList>
            <consortium name="The Broad Institute Genome Sequencing Platform"/>
            <consortium name="Broad Institute Genome Sequencing Center for Infectious Disease"/>
            <person name="Ma L.-J."/>
            <person name="Dead R."/>
            <person name="Young S."/>
            <person name="Zeng Q."/>
            <person name="Koehrsen M."/>
            <person name="Alvarado L."/>
            <person name="Berlin A."/>
            <person name="Chapman S.B."/>
            <person name="Chen Z."/>
            <person name="Freedman E."/>
            <person name="Gellesch M."/>
            <person name="Goldberg J."/>
            <person name="Griggs A."/>
            <person name="Gujja S."/>
            <person name="Heilman E.R."/>
            <person name="Heiman D."/>
            <person name="Hepburn T."/>
            <person name="Howarth C."/>
            <person name="Jen D."/>
            <person name="Larson L."/>
            <person name="Mehta T."/>
            <person name="Neiman D."/>
            <person name="Pearson M."/>
            <person name="Roberts A."/>
            <person name="Saif S."/>
            <person name="Shea T."/>
            <person name="Shenoy N."/>
            <person name="Sisk P."/>
            <person name="Stolte C."/>
            <person name="Sykes S."/>
            <person name="Walk T."/>
            <person name="White J."/>
            <person name="Yandava C."/>
            <person name="Haas B."/>
            <person name="Nusbaum C."/>
            <person name="Birren B."/>
        </authorList>
    </citation>
    <scope>NUCLEOTIDE SEQUENCE</scope>
    <source>
        <strain evidence="2">R3-111a-1</strain>
    </source>
</reference>
<evidence type="ECO:0000256" key="1">
    <source>
        <dbReference type="SAM" id="MobiDB-lite"/>
    </source>
</evidence>
<keyword evidence="4" id="KW-1185">Reference proteome</keyword>
<reference evidence="4" key="1">
    <citation type="submission" date="2010-07" db="EMBL/GenBank/DDBJ databases">
        <title>The genome sequence of Gaeumannomyces graminis var. tritici strain R3-111a-1.</title>
        <authorList>
            <consortium name="The Broad Institute Genome Sequencing Platform"/>
            <person name="Ma L.-J."/>
            <person name="Dead R."/>
            <person name="Young S."/>
            <person name="Zeng Q."/>
            <person name="Koehrsen M."/>
            <person name="Alvarado L."/>
            <person name="Berlin A."/>
            <person name="Chapman S.B."/>
            <person name="Chen Z."/>
            <person name="Freedman E."/>
            <person name="Gellesch M."/>
            <person name="Goldberg J."/>
            <person name="Griggs A."/>
            <person name="Gujja S."/>
            <person name="Heilman E.R."/>
            <person name="Heiman D."/>
            <person name="Hepburn T."/>
            <person name="Howarth C."/>
            <person name="Jen D."/>
            <person name="Larson L."/>
            <person name="Mehta T."/>
            <person name="Neiman D."/>
            <person name="Pearson M."/>
            <person name="Roberts A."/>
            <person name="Saif S."/>
            <person name="Shea T."/>
            <person name="Shenoy N."/>
            <person name="Sisk P."/>
            <person name="Stolte C."/>
            <person name="Sykes S."/>
            <person name="Walk T."/>
            <person name="White J."/>
            <person name="Yandava C."/>
            <person name="Haas B."/>
            <person name="Nusbaum C."/>
            <person name="Birren B."/>
        </authorList>
    </citation>
    <scope>NUCLEOTIDE SEQUENCE [LARGE SCALE GENOMIC DNA]</scope>
    <source>
        <strain evidence="4">R3-111a-1</strain>
    </source>
</reference>
<dbReference type="AlphaFoldDB" id="J3NQ98"/>
<reference evidence="2" key="3">
    <citation type="submission" date="2010-09" db="EMBL/GenBank/DDBJ databases">
        <title>Annotation of Gaeumannomyces graminis var. tritici R3-111a-1.</title>
        <authorList>
            <consortium name="The Broad Institute Genome Sequencing Platform"/>
            <person name="Ma L.-J."/>
            <person name="Dead R."/>
            <person name="Young S.K."/>
            <person name="Zeng Q."/>
            <person name="Gargeya S."/>
            <person name="Fitzgerald M."/>
            <person name="Haas B."/>
            <person name="Abouelleil A."/>
            <person name="Alvarado L."/>
            <person name="Arachchi H.M."/>
            <person name="Berlin A."/>
            <person name="Brown A."/>
            <person name="Chapman S.B."/>
            <person name="Chen Z."/>
            <person name="Dunbar C."/>
            <person name="Freedman E."/>
            <person name="Gearin G."/>
            <person name="Gellesch M."/>
            <person name="Goldberg J."/>
            <person name="Griggs A."/>
            <person name="Gujja S."/>
            <person name="Heiman D."/>
            <person name="Howarth C."/>
            <person name="Larson L."/>
            <person name="Lui A."/>
            <person name="MacDonald P.J.P."/>
            <person name="Mehta T."/>
            <person name="Montmayeur A."/>
            <person name="Murphy C."/>
            <person name="Neiman D."/>
            <person name="Pearson M."/>
            <person name="Priest M."/>
            <person name="Roberts A."/>
            <person name="Saif S."/>
            <person name="Shea T."/>
            <person name="Shenoy N."/>
            <person name="Sisk P."/>
            <person name="Stolte C."/>
            <person name="Sykes S."/>
            <person name="Yandava C."/>
            <person name="Wortman J."/>
            <person name="Nusbaum C."/>
            <person name="Birren B."/>
        </authorList>
    </citation>
    <scope>NUCLEOTIDE SEQUENCE</scope>
    <source>
        <strain evidence="2">R3-111a-1</strain>
    </source>
</reference>
<organism evidence="2">
    <name type="scientific">Gaeumannomyces tritici (strain R3-111a-1)</name>
    <name type="common">Wheat and barley take-all root rot fungus</name>
    <name type="synonym">Gaeumannomyces graminis var. tritici</name>
    <dbReference type="NCBI Taxonomy" id="644352"/>
    <lineage>
        <taxon>Eukaryota</taxon>
        <taxon>Fungi</taxon>
        <taxon>Dikarya</taxon>
        <taxon>Ascomycota</taxon>
        <taxon>Pezizomycotina</taxon>
        <taxon>Sordariomycetes</taxon>
        <taxon>Sordariomycetidae</taxon>
        <taxon>Magnaporthales</taxon>
        <taxon>Magnaporthaceae</taxon>
        <taxon>Gaeumannomyces</taxon>
    </lineage>
</organism>
<dbReference type="EnsemblFungi" id="EJT78354">
    <property type="protein sequence ID" value="EJT78354"/>
    <property type="gene ID" value="GGTG_03455"/>
</dbReference>
<accession>J3NQ98</accession>
<reference evidence="3" key="4">
    <citation type="journal article" date="2015" name="G3 (Bethesda)">
        <title>Genome sequences of three phytopathogenic species of the Magnaporthaceae family of fungi.</title>
        <authorList>
            <person name="Okagaki L.H."/>
            <person name="Nunes C.C."/>
            <person name="Sailsbery J."/>
            <person name="Clay B."/>
            <person name="Brown D."/>
            <person name="John T."/>
            <person name="Oh Y."/>
            <person name="Young N."/>
            <person name="Fitzgerald M."/>
            <person name="Haas B.J."/>
            <person name="Zeng Q."/>
            <person name="Young S."/>
            <person name="Adiconis X."/>
            <person name="Fan L."/>
            <person name="Levin J.Z."/>
            <person name="Mitchell T.K."/>
            <person name="Okubara P.A."/>
            <person name="Farman M.L."/>
            <person name="Kohn L.M."/>
            <person name="Birren B."/>
            <person name="Ma L.-J."/>
            <person name="Dean R.A."/>
        </authorList>
    </citation>
    <scope>NUCLEOTIDE SEQUENCE</scope>
    <source>
        <strain evidence="3">R3-111a-1</strain>
    </source>
</reference>
<sequence>MSASHEETCLRAVGLQMGSGGSECDNNAPGLYVEHRVQRYDVNTFHKGIRIRLGADEKMAQRTCLTVHAATHWKQKQSGANPRMWRQAAFTAPHPTVCCGPLLGARSLRRILQIHQLTTTSIPNGGTQSPPSGPDSSKIHPFIPPDSSARTKTKALLAPPHATRQNGTVVLGRRLPPPADGFRLFAARRLELELELEGRATFLAERVPPQHPPLVQPRPANRPFVSSNRDAAASHPISPVTAVLAVRPPWRRSLHRRPSVKAPSALGRSRLAAAAAAGVSCRCPSARCSADTTRPPPSGEQAVLGATSGESG</sequence>
<reference evidence="3" key="5">
    <citation type="submission" date="2018-04" db="UniProtKB">
        <authorList>
            <consortium name="EnsemblFungi"/>
        </authorList>
    </citation>
    <scope>IDENTIFICATION</scope>
    <source>
        <strain evidence="3">R3-111a-1</strain>
    </source>
</reference>
<feature type="compositionally biased region" description="Polar residues" evidence="1">
    <location>
        <begin position="119"/>
        <end position="130"/>
    </location>
</feature>
<protein>
    <submittedName>
        <fullName evidence="2 3">Uncharacterized protein</fullName>
    </submittedName>
</protein>
<feature type="region of interest" description="Disordered" evidence="1">
    <location>
        <begin position="119"/>
        <end position="151"/>
    </location>
</feature>